<dbReference type="SUPFAM" id="SSF110399">
    <property type="entry name" value="ThiG-like"/>
    <property type="match status" value="1"/>
</dbReference>
<dbReference type="AlphaFoldDB" id="A0A7D7LGI5"/>
<evidence type="ECO:0000313" key="12">
    <source>
        <dbReference type="EMBL" id="QMS88547.1"/>
    </source>
</evidence>
<dbReference type="GO" id="GO:0009229">
    <property type="term" value="P:thiamine diphosphate biosynthetic process"/>
    <property type="evidence" value="ECO:0007669"/>
    <property type="project" value="UniProtKB-UniRule"/>
</dbReference>
<dbReference type="HAMAP" id="MF_00443">
    <property type="entry name" value="ThiG"/>
    <property type="match status" value="1"/>
</dbReference>
<keyword evidence="3 9" id="KW-0808">Transferase</keyword>
<evidence type="ECO:0000256" key="9">
    <source>
        <dbReference type="HAMAP-Rule" id="MF_00443"/>
    </source>
</evidence>
<evidence type="ECO:0000259" key="11">
    <source>
        <dbReference type="Pfam" id="PF05690"/>
    </source>
</evidence>
<protein>
    <recommendedName>
        <fullName evidence="9">Thiazole synthase</fullName>
        <ecNumber evidence="9">2.8.1.10</ecNumber>
    </recommendedName>
</protein>
<dbReference type="Gene3D" id="3.30.9.10">
    <property type="entry name" value="D-Amino Acid Oxidase, subunit A, domain 2"/>
    <property type="match status" value="1"/>
</dbReference>
<dbReference type="PANTHER" id="PTHR34266">
    <property type="entry name" value="THIAZOLE SYNTHASE"/>
    <property type="match status" value="1"/>
</dbReference>
<name>A0A7D7LGI5_9NOSO</name>
<dbReference type="EMBL" id="CP054698">
    <property type="protein sequence ID" value="QMS88547.1"/>
    <property type="molecule type" value="Genomic_DNA"/>
</dbReference>
<dbReference type="InterPro" id="IPR012727">
    <property type="entry name" value="Gly_oxidase_ThiO"/>
</dbReference>
<keyword evidence="5 12" id="KW-0560">Oxidoreductase</keyword>
<evidence type="ECO:0000256" key="6">
    <source>
        <dbReference type="ARBA" id="ARBA00023270"/>
    </source>
</evidence>
<feature type="active site" description="Schiff-base intermediate with DXP" evidence="9">
    <location>
        <position position="508"/>
    </location>
</feature>
<keyword evidence="6 9" id="KW-0704">Schiff base</keyword>
<dbReference type="UniPathway" id="UPA00060"/>
<dbReference type="InterPro" id="IPR008867">
    <property type="entry name" value="ThiG"/>
</dbReference>
<comment type="catalytic activity">
    <reaction evidence="8 9">
        <text>[ThiS sulfur-carrier protein]-C-terminal-Gly-aminoethanethioate + 2-iminoacetate + 1-deoxy-D-xylulose 5-phosphate = [ThiS sulfur-carrier protein]-C-terminal Gly-Gly + 2-[(2R,5Z)-2-carboxy-4-methylthiazol-5(2H)-ylidene]ethyl phosphate + 2 H2O + H(+)</text>
        <dbReference type="Rhea" id="RHEA:26297"/>
        <dbReference type="Rhea" id="RHEA-COMP:12909"/>
        <dbReference type="Rhea" id="RHEA-COMP:19908"/>
        <dbReference type="ChEBI" id="CHEBI:15377"/>
        <dbReference type="ChEBI" id="CHEBI:15378"/>
        <dbReference type="ChEBI" id="CHEBI:57792"/>
        <dbReference type="ChEBI" id="CHEBI:62899"/>
        <dbReference type="ChEBI" id="CHEBI:77846"/>
        <dbReference type="ChEBI" id="CHEBI:90778"/>
        <dbReference type="ChEBI" id="CHEBI:232372"/>
        <dbReference type="EC" id="2.8.1.10"/>
    </reaction>
</comment>
<dbReference type="CDD" id="cd04728">
    <property type="entry name" value="ThiG"/>
    <property type="match status" value="1"/>
</dbReference>
<dbReference type="PANTHER" id="PTHR34266:SF2">
    <property type="entry name" value="THIAZOLE SYNTHASE"/>
    <property type="match status" value="1"/>
</dbReference>
<accession>A0A7D7LGI5</accession>
<dbReference type="SUPFAM" id="SSF54373">
    <property type="entry name" value="FAD-linked reductases, C-terminal domain"/>
    <property type="match status" value="1"/>
</dbReference>
<dbReference type="InterPro" id="IPR036188">
    <property type="entry name" value="FAD/NAD-bd_sf"/>
</dbReference>
<comment type="subcellular location">
    <subcellularLocation>
        <location evidence="9">Cytoplasm</location>
    </subcellularLocation>
</comment>
<keyword evidence="13" id="KW-1185">Reference proteome</keyword>
<dbReference type="InterPro" id="IPR033983">
    <property type="entry name" value="Thiazole_synthase_ThiG"/>
</dbReference>
<feature type="binding site" evidence="9">
    <location>
        <begin position="595"/>
        <end position="596"/>
    </location>
    <ligand>
        <name>1-deoxy-D-xylulose 5-phosphate</name>
        <dbReference type="ChEBI" id="CHEBI:57792"/>
    </ligand>
</feature>
<dbReference type="KEGG" id="ned:HUN01_13420"/>
<dbReference type="InterPro" id="IPR013785">
    <property type="entry name" value="Aldolase_TIM"/>
</dbReference>
<dbReference type="Pfam" id="PF01266">
    <property type="entry name" value="DAO"/>
    <property type="match status" value="1"/>
</dbReference>
<feature type="binding site" evidence="9">
    <location>
        <position position="569"/>
    </location>
    <ligand>
        <name>1-deoxy-D-xylulose 5-phosphate</name>
        <dbReference type="ChEBI" id="CHEBI:57792"/>
    </ligand>
</feature>
<evidence type="ECO:0000256" key="5">
    <source>
        <dbReference type="ARBA" id="ARBA00023002"/>
    </source>
</evidence>
<dbReference type="RefSeq" id="WP_181931694.1">
    <property type="nucleotide sequence ID" value="NZ_CP054698.1"/>
</dbReference>
<feature type="domain" description="Thiazole synthase ThiG" evidence="11">
    <location>
        <begin position="410"/>
        <end position="660"/>
    </location>
</feature>
<dbReference type="EC" id="2.8.1.10" evidence="9"/>
<evidence type="ECO:0000256" key="3">
    <source>
        <dbReference type="ARBA" id="ARBA00022679"/>
    </source>
</evidence>
<keyword evidence="4 9" id="KW-0784">Thiamine biosynthesis</keyword>
<feature type="binding site" evidence="9">
    <location>
        <begin position="617"/>
        <end position="618"/>
    </location>
    <ligand>
        <name>1-deoxy-D-xylulose 5-phosphate</name>
        <dbReference type="ChEBI" id="CHEBI:57792"/>
    </ligand>
</feature>
<dbReference type="InterPro" id="IPR006076">
    <property type="entry name" value="FAD-dep_OxRdtase"/>
</dbReference>
<evidence type="ECO:0000256" key="4">
    <source>
        <dbReference type="ARBA" id="ARBA00022977"/>
    </source>
</evidence>
<feature type="domain" description="FAD dependent oxidoreductase" evidence="10">
    <location>
        <begin position="5"/>
        <end position="353"/>
    </location>
</feature>
<dbReference type="GO" id="GO:0043799">
    <property type="term" value="F:glycine oxidase activity"/>
    <property type="evidence" value="ECO:0007669"/>
    <property type="project" value="UniProtKB-EC"/>
</dbReference>
<comment type="similarity">
    <text evidence="9">Belongs to the ThiG family.</text>
</comment>
<gene>
    <name evidence="12" type="primary">thiO</name>
    <name evidence="9" type="synonym">thiG</name>
    <name evidence="12" type="ORF">HUN01_13420</name>
</gene>
<comment type="pathway">
    <text evidence="2 9">Cofactor biosynthesis; thiamine diphosphate biosynthesis.</text>
</comment>
<dbReference type="Gene3D" id="3.20.20.70">
    <property type="entry name" value="Aldolase class I"/>
    <property type="match status" value="1"/>
</dbReference>
<evidence type="ECO:0000256" key="8">
    <source>
        <dbReference type="ARBA" id="ARBA00049897"/>
    </source>
</evidence>
<evidence type="ECO:0000256" key="1">
    <source>
        <dbReference type="ARBA" id="ARBA00002834"/>
    </source>
</evidence>
<comment type="catalytic activity">
    <reaction evidence="7">
        <text>glycine + O2 + H2O = glyoxylate + H2O2 + NH4(+)</text>
        <dbReference type="Rhea" id="RHEA:11532"/>
        <dbReference type="ChEBI" id="CHEBI:15377"/>
        <dbReference type="ChEBI" id="CHEBI:15379"/>
        <dbReference type="ChEBI" id="CHEBI:16240"/>
        <dbReference type="ChEBI" id="CHEBI:28938"/>
        <dbReference type="ChEBI" id="CHEBI:36655"/>
        <dbReference type="ChEBI" id="CHEBI:57305"/>
        <dbReference type="EC" id="1.4.3.19"/>
    </reaction>
</comment>
<keyword evidence="9" id="KW-0963">Cytoplasm</keyword>
<dbReference type="SUPFAM" id="SSF51905">
    <property type="entry name" value="FAD/NAD(P)-binding domain"/>
    <property type="match status" value="1"/>
</dbReference>
<organism evidence="12 13">
    <name type="scientific">Nostoc edaphicum CCNP1411</name>
    <dbReference type="NCBI Taxonomy" id="1472755"/>
    <lineage>
        <taxon>Bacteria</taxon>
        <taxon>Bacillati</taxon>
        <taxon>Cyanobacteriota</taxon>
        <taxon>Cyanophyceae</taxon>
        <taxon>Nostocales</taxon>
        <taxon>Nostocaceae</taxon>
        <taxon>Nostoc</taxon>
    </lineage>
</organism>
<dbReference type="GO" id="GO:0050660">
    <property type="term" value="F:flavin adenine dinucleotide binding"/>
    <property type="evidence" value="ECO:0007669"/>
    <property type="project" value="InterPro"/>
</dbReference>
<dbReference type="GO" id="GO:0005737">
    <property type="term" value="C:cytoplasm"/>
    <property type="evidence" value="ECO:0007669"/>
    <property type="project" value="UniProtKB-SubCell"/>
</dbReference>
<dbReference type="Gene3D" id="3.50.50.60">
    <property type="entry name" value="FAD/NAD(P)-binding domain"/>
    <property type="match status" value="1"/>
</dbReference>
<comment type="function">
    <text evidence="1 9">Catalyzes the rearrangement of 1-deoxy-D-xylulose 5-phosphate (DXP) to produce the thiazole phosphate moiety of thiamine. Sulfur is provided by the thiocarboxylate moiety of the carrier protein ThiS. In vitro, sulfur can be provided by H(2)S.</text>
</comment>
<dbReference type="NCBIfam" id="TIGR02352">
    <property type="entry name" value="thiamin_ThiO"/>
    <property type="match status" value="1"/>
</dbReference>
<reference evidence="13" key="1">
    <citation type="submission" date="2020-06" db="EMBL/GenBank/DDBJ databases">
        <title>Nostoc edaphicum CCNP1411 genome.</title>
        <authorList>
            <person name="Fidor A."/>
            <person name="Grabski M."/>
            <person name="Gawor J."/>
            <person name="Gromadka R."/>
            <person name="Wegrzyn G."/>
            <person name="Mazur-Marzec H."/>
        </authorList>
    </citation>
    <scope>NUCLEOTIDE SEQUENCE [LARGE SCALE GENOMIC DNA]</scope>
    <source>
        <strain evidence="13">CCNP1411</strain>
    </source>
</reference>
<comment type="subunit">
    <text evidence="9">Homotetramer. Forms heterodimers with either ThiH or ThiS.</text>
</comment>
<dbReference type="Proteomes" id="UP000514713">
    <property type="component" value="Chromosome"/>
</dbReference>
<evidence type="ECO:0000259" key="10">
    <source>
        <dbReference type="Pfam" id="PF01266"/>
    </source>
</evidence>
<evidence type="ECO:0000256" key="2">
    <source>
        <dbReference type="ARBA" id="ARBA00004948"/>
    </source>
</evidence>
<proteinExistence type="inferred from homology"/>
<dbReference type="Pfam" id="PF05690">
    <property type="entry name" value="ThiG"/>
    <property type="match status" value="1"/>
</dbReference>
<dbReference type="GO" id="GO:1990107">
    <property type="term" value="F:thiazole synthase activity"/>
    <property type="evidence" value="ECO:0007669"/>
    <property type="project" value="UniProtKB-EC"/>
</dbReference>
<evidence type="ECO:0000256" key="7">
    <source>
        <dbReference type="ARBA" id="ARBA00049872"/>
    </source>
</evidence>
<evidence type="ECO:0000313" key="13">
    <source>
        <dbReference type="Proteomes" id="UP000514713"/>
    </source>
</evidence>
<sequence>MTSETVIIGGGVIGLAIAIELKLRGTQVTVLCRDFKAAATHAAAGMLAPDAENISNEAMRSLCWRSRALYPDWTRKLEELTGLNTGYRPCGILAPLFEEAGQGAGSSEQGENSSPLHPSPCPPAYSPAYWLTKEAIHQYQPGLGADVVGGWWYPEDAQVDNKALAQVLWTAAESVGVELKDGITVEAFLQQQGQVVGVQTNAGIIRAAHYVLASGAWSNELLPLPVRPRKGQMLSVRVPEFVPELPLKRVLFGQNIYIVPRRDRLVLGATSEDVGFIPDNTPEGIQKLLQAAIRLYPQLKHYPIQEFWWGFRPATPDELPILGTSHCQNLTLATGHYRNGILLAPITAALIADFILEQKSDPLLSDFHYSRFQSKPSTSTPMLTNSANFSNGHRTLDTMNRVSTDSPLIIAGKTFQSRLMTGTGKYRSIEEMQQSVAASDCQIVTVAVRRVQTKAPGHEGLAEALDWTKIWMLPNTAGCQTAEEAIRVARLGREMAKLLGQEDNNFIKLEVIPDLKYLLPDPIGTLQAAEQLVKEGFAVLPYINADPMLAKRLEEVGCATVMPLASPIGSGQGLKTTANIQIIIENAGVPVVVDAGIGSPSEAAQAMELGADALLINSAIALSPNPAAMARAMNLATVAGRLAYLAGRMPIKDYASPSSPLTGTITS</sequence>